<organism evidence="2 3">
    <name type="scientific">Macrostomum lignano</name>
    <dbReference type="NCBI Taxonomy" id="282301"/>
    <lineage>
        <taxon>Eukaryota</taxon>
        <taxon>Metazoa</taxon>
        <taxon>Spiralia</taxon>
        <taxon>Lophotrochozoa</taxon>
        <taxon>Platyhelminthes</taxon>
        <taxon>Rhabditophora</taxon>
        <taxon>Macrostomorpha</taxon>
        <taxon>Macrostomida</taxon>
        <taxon>Macrostomidae</taxon>
        <taxon>Macrostomum</taxon>
    </lineage>
</organism>
<evidence type="ECO:0000313" key="2">
    <source>
        <dbReference type="EMBL" id="PAA68939.1"/>
    </source>
</evidence>
<accession>A0A267F779</accession>
<reference evidence="2 3" key="1">
    <citation type="submission" date="2017-06" db="EMBL/GenBank/DDBJ databases">
        <title>A platform for efficient transgenesis in Macrostomum lignano, a flatworm model organism for stem cell research.</title>
        <authorList>
            <person name="Berezikov E."/>
        </authorList>
    </citation>
    <scope>NUCLEOTIDE SEQUENCE [LARGE SCALE GENOMIC DNA]</scope>
    <source>
        <strain evidence="2">DV1</strain>
        <tissue evidence="2">Whole organism</tissue>
    </source>
</reference>
<keyword evidence="3" id="KW-1185">Reference proteome</keyword>
<evidence type="ECO:0000313" key="3">
    <source>
        <dbReference type="Proteomes" id="UP000215902"/>
    </source>
</evidence>
<comment type="caution">
    <text evidence="2">The sequence shown here is derived from an EMBL/GenBank/DDBJ whole genome shotgun (WGS) entry which is preliminary data.</text>
</comment>
<feature type="region of interest" description="Disordered" evidence="1">
    <location>
        <begin position="1"/>
        <end position="66"/>
    </location>
</feature>
<dbReference type="Proteomes" id="UP000215902">
    <property type="component" value="Unassembled WGS sequence"/>
</dbReference>
<feature type="compositionally biased region" description="Low complexity" evidence="1">
    <location>
        <begin position="52"/>
        <end position="62"/>
    </location>
</feature>
<dbReference type="EMBL" id="NIVC01001362">
    <property type="protein sequence ID" value="PAA68939.1"/>
    <property type="molecule type" value="Genomic_DNA"/>
</dbReference>
<dbReference type="AlphaFoldDB" id="A0A267F779"/>
<protein>
    <submittedName>
        <fullName evidence="2">Uncharacterized protein</fullName>
    </submittedName>
</protein>
<sequence length="93" mass="10098">MAHKQQRRQVIKDDDTVADSGSVDTNTKRRRRDQLDSEVSSVDSGYEDAALSPSSSSSTSSSEAQTDVASAIGGDWCWGQFGSRQAFVELHLC</sequence>
<proteinExistence type="predicted"/>
<gene>
    <name evidence="2" type="ORF">BOX15_Mlig015438g1</name>
</gene>
<evidence type="ECO:0000256" key="1">
    <source>
        <dbReference type="SAM" id="MobiDB-lite"/>
    </source>
</evidence>
<name>A0A267F779_9PLAT</name>